<reference evidence="2 3" key="1">
    <citation type="submission" date="2014-02" db="EMBL/GenBank/DDBJ databases">
        <title>The small core and large imbalanced accessory genome model reveals a collaborative survival strategy of Sorangium cellulosum strains in nature.</title>
        <authorList>
            <person name="Han K."/>
            <person name="Peng R."/>
            <person name="Blom J."/>
            <person name="Li Y.-Z."/>
        </authorList>
    </citation>
    <scope>NUCLEOTIDE SEQUENCE [LARGE SCALE GENOMIC DNA]</scope>
    <source>
        <strain evidence="2 3">So0011-07</strain>
    </source>
</reference>
<dbReference type="GO" id="GO:0020037">
    <property type="term" value="F:heme binding"/>
    <property type="evidence" value="ECO:0007669"/>
    <property type="project" value="InterPro"/>
</dbReference>
<dbReference type="Gene3D" id="1.10.630.10">
    <property type="entry name" value="Cytochrome P450"/>
    <property type="match status" value="1"/>
</dbReference>
<comment type="caution">
    <text evidence="2">The sequence shown here is derived from an EMBL/GenBank/DDBJ whole genome shotgun (WGS) entry which is preliminary data.</text>
</comment>
<organism evidence="2 3">
    <name type="scientific">Sorangium cellulosum</name>
    <name type="common">Polyangium cellulosum</name>
    <dbReference type="NCBI Taxonomy" id="56"/>
    <lineage>
        <taxon>Bacteria</taxon>
        <taxon>Pseudomonadati</taxon>
        <taxon>Myxococcota</taxon>
        <taxon>Polyangia</taxon>
        <taxon>Polyangiales</taxon>
        <taxon>Polyangiaceae</taxon>
        <taxon>Sorangium</taxon>
    </lineage>
</organism>
<dbReference type="SUPFAM" id="SSF48264">
    <property type="entry name" value="Cytochrome P450"/>
    <property type="match status" value="1"/>
</dbReference>
<dbReference type="InterPro" id="IPR036396">
    <property type="entry name" value="Cyt_P450_sf"/>
</dbReference>
<gene>
    <name evidence="2" type="ORF">BE17_04005</name>
</gene>
<name>A0A150SQK0_SORCE</name>
<sequence length="117" mass="12664">MDAIHRLSMVGQLSPDEAGKLDAAQSVGLDIVSDTIEERRRKPLDNDVMTLLIQAEEQGDRPSKDELVALVAAVLLAGRRQPSTSSASRCTSSRGCDLRFAPLDPEDDVIARPPARL</sequence>
<dbReference type="GO" id="GO:0004497">
    <property type="term" value="F:monooxygenase activity"/>
    <property type="evidence" value="ECO:0007669"/>
    <property type="project" value="InterPro"/>
</dbReference>
<dbReference type="Proteomes" id="UP000075635">
    <property type="component" value="Unassembled WGS sequence"/>
</dbReference>
<feature type="compositionally biased region" description="Low complexity" evidence="1">
    <location>
        <begin position="79"/>
        <end position="94"/>
    </location>
</feature>
<evidence type="ECO:0000256" key="1">
    <source>
        <dbReference type="SAM" id="MobiDB-lite"/>
    </source>
</evidence>
<dbReference type="GO" id="GO:0016705">
    <property type="term" value="F:oxidoreductase activity, acting on paired donors, with incorporation or reduction of molecular oxygen"/>
    <property type="evidence" value="ECO:0007669"/>
    <property type="project" value="InterPro"/>
</dbReference>
<dbReference type="EMBL" id="JEMB01000705">
    <property type="protein sequence ID" value="KYF94745.1"/>
    <property type="molecule type" value="Genomic_DNA"/>
</dbReference>
<proteinExistence type="predicted"/>
<dbReference type="GO" id="GO:0005506">
    <property type="term" value="F:iron ion binding"/>
    <property type="evidence" value="ECO:0007669"/>
    <property type="project" value="InterPro"/>
</dbReference>
<evidence type="ECO:0000313" key="2">
    <source>
        <dbReference type="EMBL" id="KYF94745.1"/>
    </source>
</evidence>
<feature type="region of interest" description="Disordered" evidence="1">
    <location>
        <begin position="79"/>
        <end position="98"/>
    </location>
</feature>
<dbReference type="AlphaFoldDB" id="A0A150SQK0"/>
<protein>
    <submittedName>
        <fullName evidence="2">Uncharacterized protein</fullName>
    </submittedName>
</protein>
<evidence type="ECO:0000313" key="3">
    <source>
        <dbReference type="Proteomes" id="UP000075635"/>
    </source>
</evidence>
<accession>A0A150SQK0</accession>